<reference evidence="2 3" key="1">
    <citation type="submission" date="2021-07" db="EMBL/GenBank/DDBJ databases">
        <title>The Aristolochia fimbriata genome: insights into angiosperm evolution, floral development and chemical biosynthesis.</title>
        <authorList>
            <person name="Jiao Y."/>
        </authorList>
    </citation>
    <scope>NUCLEOTIDE SEQUENCE [LARGE SCALE GENOMIC DNA]</scope>
    <source>
        <strain evidence="2">IBCAS-2021</strain>
        <tissue evidence="2">Leaf</tissue>
    </source>
</reference>
<proteinExistence type="predicted"/>
<dbReference type="GO" id="GO:0006315">
    <property type="term" value="P:homing of group II introns"/>
    <property type="evidence" value="ECO:0007669"/>
    <property type="project" value="TreeGrafter"/>
</dbReference>
<evidence type="ECO:0000259" key="1">
    <source>
        <dbReference type="Pfam" id="PF01348"/>
    </source>
</evidence>
<dbReference type="CDD" id="cd01651">
    <property type="entry name" value="RT_G2_intron"/>
    <property type="match status" value="1"/>
</dbReference>
<dbReference type="AlphaFoldDB" id="A0AAV7F822"/>
<sequence>MLMNCRRFSKFNHWVSCSEASRPLCTAATSPISSTDLESLILCQYRGGKFHDLLRSVISTPSVLLAACQNLAPGKRSSDIVPFRFPVDTIAVSLRNNTFDVGTHCVRMIPSRKRGDSLILPDLHLKVVVEAVRMVLEVVYDSRFATFSYGGRVSMGRHTAIRYLKSSVQNPNWWCRVHFHRQKFSSCQVQKLLSIMKSKIEDQVLINLIVKFFEFQVVDIELGGLGFGRGFPQESGLNSILVNIYFNSLDQDIQSVRMNVNEKHSKLDTHDFAVFHKPVRVYAVRYLDEILVITSGSKVLMSGLKDRVVNFLEQELEAKVDKLKTALHSAALEKIDFLGMELQAVPPMVLHPPMSDKAIRAKKKYLKRKEMKALELKSARETVRKKLGIKIFNHLFKKMKRTQSFQSEPSIEKEVSEMFRMWANDVVEEFFRSQEECWNWHRKLSSGDFLNIKKIRDQLPEDLVDAYDEFQDKADKYMQPNRFQKALREEQMKESVEMQKYENSTVEDLTKLCMKVNAPMELVRNAVKMAGFTNSMGRPRPIKLLIPLEDVDIIKWYAGVGWRWLNYFCCCRNFKMVKTIVNYHLRFSCILTLAEKHESRKLEAIKHYTKDLKVIDANGREQMHFPTEREIRMMGDKSLSDPIPVDGSLCMSLIRLASDDLSGQCVAHFCDRTDTVLYRIRLLQNRLNVDPENPKKWVMGIGAIHESLNRARDYLWLLLRSSSWISAAFLLSSSPVVACFQQGADVIVFILKSWK</sequence>
<dbReference type="GO" id="GO:0090615">
    <property type="term" value="P:mitochondrial mRNA processing"/>
    <property type="evidence" value="ECO:0007669"/>
    <property type="project" value="TreeGrafter"/>
</dbReference>
<organism evidence="2 3">
    <name type="scientific">Aristolochia fimbriata</name>
    <name type="common">White veined hardy Dutchman's pipe vine</name>
    <dbReference type="NCBI Taxonomy" id="158543"/>
    <lineage>
        <taxon>Eukaryota</taxon>
        <taxon>Viridiplantae</taxon>
        <taxon>Streptophyta</taxon>
        <taxon>Embryophyta</taxon>
        <taxon>Tracheophyta</taxon>
        <taxon>Spermatophyta</taxon>
        <taxon>Magnoliopsida</taxon>
        <taxon>Magnoliidae</taxon>
        <taxon>Piperales</taxon>
        <taxon>Aristolochiaceae</taxon>
        <taxon>Aristolochia</taxon>
    </lineage>
</organism>
<dbReference type="GO" id="GO:0005739">
    <property type="term" value="C:mitochondrion"/>
    <property type="evidence" value="ECO:0007669"/>
    <property type="project" value="TreeGrafter"/>
</dbReference>
<accession>A0AAV7F822</accession>
<evidence type="ECO:0000313" key="3">
    <source>
        <dbReference type="Proteomes" id="UP000825729"/>
    </source>
</evidence>
<dbReference type="PANTHER" id="PTHR33642:SF4">
    <property type="entry name" value="COX1_OXI3 INTRON 1 PROTEIN-RELATED"/>
    <property type="match status" value="1"/>
</dbReference>
<dbReference type="EMBL" id="JAINDJ010000002">
    <property type="protein sequence ID" value="KAG9457108.1"/>
    <property type="molecule type" value="Genomic_DNA"/>
</dbReference>
<evidence type="ECO:0000313" key="2">
    <source>
        <dbReference type="EMBL" id="KAG9457108.1"/>
    </source>
</evidence>
<dbReference type="PANTHER" id="PTHR33642">
    <property type="entry name" value="COX1/OXI3 INTRON 1 PROTEIN-RELATED"/>
    <property type="match status" value="1"/>
</dbReference>
<gene>
    <name evidence="2" type="ORF">H6P81_001616</name>
</gene>
<dbReference type="GO" id="GO:0003964">
    <property type="term" value="F:RNA-directed DNA polymerase activity"/>
    <property type="evidence" value="ECO:0007669"/>
    <property type="project" value="TreeGrafter"/>
</dbReference>
<protein>
    <recommendedName>
        <fullName evidence="1">Domain X domain-containing protein</fullName>
    </recommendedName>
</protein>
<dbReference type="Proteomes" id="UP000825729">
    <property type="component" value="Unassembled WGS sequence"/>
</dbReference>
<comment type="caution">
    <text evidence="2">The sequence shown here is derived from an EMBL/GenBank/DDBJ whole genome shotgun (WGS) entry which is preliminary data.</text>
</comment>
<name>A0AAV7F822_ARIFI</name>
<dbReference type="Pfam" id="PF01348">
    <property type="entry name" value="Intron_maturas2"/>
    <property type="match status" value="1"/>
</dbReference>
<keyword evidence="3" id="KW-1185">Reference proteome</keyword>
<dbReference type="InterPro" id="IPR024937">
    <property type="entry name" value="Domain_X"/>
</dbReference>
<feature type="domain" description="Domain X" evidence="1">
    <location>
        <begin position="515"/>
        <end position="609"/>
    </location>
</feature>